<dbReference type="AlphaFoldDB" id="A0A4P2QBM4"/>
<dbReference type="PANTHER" id="PTHR43581:SF2">
    <property type="entry name" value="EXCINUCLEASE ATPASE SUBUNIT"/>
    <property type="match status" value="1"/>
</dbReference>
<dbReference type="Gene3D" id="3.40.50.300">
    <property type="entry name" value="P-loop containing nucleotide triphosphate hydrolases"/>
    <property type="match status" value="2"/>
</dbReference>
<reference evidence="3 4" key="1">
    <citation type="submission" date="2015-09" db="EMBL/GenBank/DDBJ databases">
        <title>Sorangium comparison.</title>
        <authorList>
            <person name="Zaburannyi N."/>
            <person name="Bunk B."/>
            <person name="Overmann J."/>
            <person name="Mueller R."/>
        </authorList>
    </citation>
    <scope>NUCLEOTIDE SEQUENCE [LARGE SCALE GENOMIC DNA]</scope>
    <source>
        <strain evidence="3 4">So ceGT47</strain>
    </source>
</reference>
<evidence type="ECO:0000313" key="4">
    <source>
        <dbReference type="Proteomes" id="UP000295781"/>
    </source>
</evidence>
<evidence type="ECO:0000256" key="1">
    <source>
        <dbReference type="SAM" id="MobiDB-lite"/>
    </source>
</evidence>
<dbReference type="InterPro" id="IPR003959">
    <property type="entry name" value="ATPase_AAA_core"/>
</dbReference>
<protein>
    <recommendedName>
        <fullName evidence="2">AAA+ ATPase domain-containing protein</fullName>
    </recommendedName>
</protein>
<dbReference type="SMART" id="SM00382">
    <property type="entry name" value="AAA"/>
    <property type="match status" value="1"/>
</dbReference>
<proteinExistence type="predicted"/>
<dbReference type="SUPFAM" id="SSF52540">
    <property type="entry name" value="P-loop containing nucleoside triphosphate hydrolases"/>
    <property type="match status" value="1"/>
</dbReference>
<feature type="region of interest" description="Disordered" evidence="1">
    <location>
        <begin position="380"/>
        <end position="400"/>
    </location>
</feature>
<dbReference type="InterPro" id="IPR014555">
    <property type="entry name" value="RecF-like"/>
</dbReference>
<dbReference type="Pfam" id="PF13304">
    <property type="entry name" value="AAA_21"/>
    <property type="match status" value="1"/>
</dbReference>
<dbReference type="InterPro" id="IPR027417">
    <property type="entry name" value="P-loop_NTPase"/>
</dbReference>
<dbReference type="GO" id="GO:0005524">
    <property type="term" value="F:ATP binding"/>
    <property type="evidence" value="ECO:0007669"/>
    <property type="project" value="InterPro"/>
</dbReference>
<evidence type="ECO:0000313" key="3">
    <source>
        <dbReference type="EMBL" id="AUX26706.1"/>
    </source>
</evidence>
<dbReference type="Proteomes" id="UP000295781">
    <property type="component" value="Chromosome"/>
</dbReference>
<feature type="domain" description="AAA+ ATPase" evidence="2">
    <location>
        <begin position="47"/>
        <end position="377"/>
    </location>
</feature>
<sequence>MSRRAAYKYAMSTERSAPGLRLTRLDVRNFRGIDEISLDLCDAQGAALDLVVFAGANGSGKTALLEAVLLLLHRPDKLPRDAAPLREQIRFGADALELRGEFRCPDRDGVVDFHTQLRVAHDTPGRPGSILRASGHEPQEVLPGYGWSKHARLDANVEYFSARREPEALGEVVNPGGARSDVEAHRLRELKRRLISAYYRDLRAQARRGKPVAEVPVNGGARAAQGDGPFARLQRLWERFNGAGQMLDVIPVSNDPGSGDEVVLRDDRPIPEDVTSLEMARRLAPSRPDIPRMVPLDRLSSGQVALFAFAGPLIFQDVPTDVLVIDEPEQHLHVQWQRLLVPALQELSPTTQIIVATHSEAILDSALSYERFILVEDEDPRAHLDDGGEEEEMPAAIPAS</sequence>
<dbReference type="InterPro" id="IPR003593">
    <property type="entry name" value="AAA+_ATPase"/>
</dbReference>
<dbReference type="PIRSF" id="PIRSF029347">
    <property type="entry name" value="RecF"/>
    <property type="match status" value="1"/>
</dbReference>
<gene>
    <name evidence="3" type="ORF">SOCEGT47_072760</name>
</gene>
<dbReference type="GO" id="GO:0016887">
    <property type="term" value="F:ATP hydrolysis activity"/>
    <property type="evidence" value="ECO:0007669"/>
    <property type="project" value="InterPro"/>
</dbReference>
<dbReference type="PANTHER" id="PTHR43581">
    <property type="entry name" value="ATP/GTP PHOSPHATASE"/>
    <property type="match status" value="1"/>
</dbReference>
<dbReference type="InterPro" id="IPR038729">
    <property type="entry name" value="Rad50/SbcC_AAA"/>
</dbReference>
<name>A0A4P2QBM4_SORCE</name>
<accession>A0A4P2QBM4</accession>
<organism evidence="3 4">
    <name type="scientific">Sorangium cellulosum</name>
    <name type="common">Polyangium cellulosum</name>
    <dbReference type="NCBI Taxonomy" id="56"/>
    <lineage>
        <taxon>Bacteria</taxon>
        <taxon>Pseudomonadati</taxon>
        <taxon>Myxococcota</taxon>
        <taxon>Polyangia</taxon>
        <taxon>Polyangiales</taxon>
        <taxon>Polyangiaceae</taxon>
        <taxon>Sorangium</taxon>
    </lineage>
</organism>
<evidence type="ECO:0000259" key="2">
    <source>
        <dbReference type="SMART" id="SM00382"/>
    </source>
</evidence>
<dbReference type="EMBL" id="CP012670">
    <property type="protein sequence ID" value="AUX26706.1"/>
    <property type="molecule type" value="Genomic_DNA"/>
</dbReference>
<dbReference type="GO" id="GO:0006302">
    <property type="term" value="P:double-strand break repair"/>
    <property type="evidence" value="ECO:0007669"/>
    <property type="project" value="InterPro"/>
</dbReference>
<dbReference type="Pfam" id="PF13476">
    <property type="entry name" value="AAA_23"/>
    <property type="match status" value="1"/>
</dbReference>
<dbReference type="InterPro" id="IPR051396">
    <property type="entry name" value="Bact_Antivir_Def_Nuclease"/>
</dbReference>